<proteinExistence type="predicted"/>
<dbReference type="InParanoid" id="K5WD62"/>
<reference evidence="1 2" key="1">
    <citation type="journal article" date="2012" name="BMC Genomics">
        <title>Comparative genomics of the white-rot fungi, Phanerochaete carnosa and P. chrysosporium, to elucidate the genetic basis of the distinct wood types they colonize.</title>
        <authorList>
            <person name="Suzuki H."/>
            <person name="MacDonald J."/>
            <person name="Syed K."/>
            <person name="Salamov A."/>
            <person name="Hori C."/>
            <person name="Aerts A."/>
            <person name="Henrissat B."/>
            <person name="Wiebenga A."/>
            <person name="vanKuyk P.A."/>
            <person name="Barry K."/>
            <person name="Lindquist E."/>
            <person name="LaButti K."/>
            <person name="Lapidus A."/>
            <person name="Lucas S."/>
            <person name="Coutinho P."/>
            <person name="Gong Y."/>
            <person name="Samejima M."/>
            <person name="Mahadevan R."/>
            <person name="Abou-Zaid M."/>
            <person name="de Vries R.P."/>
            <person name="Igarashi K."/>
            <person name="Yadav J.S."/>
            <person name="Grigoriev I.V."/>
            <person name="Master E.R."/>
        </authorList>
    </citation>
    <scope>NUCLEOTIDE SEQUENCE [LARGE SCALE GENOMIC DNA]</scope>
    <source>
        <strain evidence="1 2">HHB-10118-sp</strain>
    </source>
</reference>
<dbReference type="EMBL" id="JH931407">
    <property type="protein sequence ID" value="EKM48122.1"/>
    <property type="molecule type" value="Genomic_DNA"/>
</dbReference>
<gene>
    <name evidence="1" type="ORF">PHACADRAFT_266540</name>
</gene>
<accession>K5WD62</accession>
<dbReference type="RefSeq" id="XP_007403324.1">
    <property type="nucleotide sequence ID" value="XM_007403262.1"/>
</dbReference>
<dbReference type="OrthoDB" id="2756395at2759"/>
<dbReference type="GeneID" id="18919442"/>
<organism evidence="1 2">
    <name type="scientific">Phanerochaete carnosa (strain HHB-10118-sp)</name>
    <name type="common">White-rot fungus</name>
    <name type="synonym">Peniophora carnosa</name>
    <dbReference type="NCBI Taxonomy" id="650164"/>
    <lineage>
        <taxon>Eukaryota</taxon>
        <taxon>Fungi</taxon>
        <taxon>Dikarya</taxon>
        <taxon>Basidiomycota</taxon>
        <taxon>Agaricomycotina</taxon>
        <taxon>Agaricomycetes</taxon>
        <taxon>Polyporales</taxon>
        <taxon>Phanerochaetaceae</taxon>
        <taxon>Phanerochaete</taxon>
    </lineage>
</organism>
<dbReference type="KEGG" id="pco:PHACADRAFT_266540"/>
<sequence>MLTSCPAVDYAEQLVGRGHGLPLWYPEPTEGSFGEVEIGDVGYVSEGAFIRLFNALHPADHPINVHGVPEGFVMLEPNPSLLRSDKQHISPGPICTATTSYREVTAEVEGSK</sequence>
<protein>
    <submittedName>
        <fullName evidence="1">Uncharacterized protein</fullName>
    </submittedName>
</protein>
<dbReference type="Proteomes" id="UP000008370">
    <property type="component" value="Unassembled WGS sequence"/>
</dbReference>
<name>K5WD62_PHACS</name>
<dbReference type="HOGENOM" id="CLU_2121104_0_0_1"/>
<evidence type="ECO:0000313" key="1">
    <source>
        <dbReference type="EMBL" id="EKM48122.1"/>
    </source>
</evidence>
<dbReference type="AlphaFoldDB" id="K5WD62"/>
<evidence type="ECO:0000313" key="2">
    <source>
        <dbReference type="Proteomes" id="UP000008370"/>
    </source>
</evidence>
<keyword evidence="2" id="KW-1185">Reference proteome</keyword>